<evidence type="ECO:0000256" key="1">
    <source>
        <dbReference type="ARBA" id="ARBA00022729"/>
    </source>
</evidence>
<reference evidence="3" key="1">
    <citation type="journal article" date="2020" name="mSystems">
        <title>Genome- and Community-Level Interaction Insights into Carbon Utilization and Element Cycling Functions of Hydrothermarchaeota in Hydrothermal Sediment.</title>
        <authorList>
            <person name="Zhou Z."/>
            <person name="Liu Y."/>
            <person name="Xu W."/>
            <person name="Pan J."/>
            <person name="Luo Z.H."/>
            <person name="Li M."/>
        </authorList>
    </citation>
    <scope>NUCLEOTIDE SEQUENCE [LARGE SCALE GENOMIC DNA]</scope>
    <source>
        <strain evidence="3">SpSt-339</strain>
    </source>
</reference>
<evidence type="ECO:0008006" key="4">
    <source>
        <dbReference type="Google" id="ProtNLM"/>
    </source>
</evidence>
<dbReference type="SUPFAM" id="SSF53474">
    <property type="entry name" value="alpha/beta-Hydrolases"/>
    <property type="match status" value="1"/>
</dbReference>
<dbReference type="PANTHER" id="PTHR43037">
    <property type="entry name" value="UNNAMED PRODUCT-RELATED"/>
    <property type="match status" value="1"/>
</dbReference>
<evidence type="ECO:0000313" key="3">
    <source>
        <dbReference type="EMBL" id="HEN16054.1"/>
    </source>
</evidence>
<dbReference type="AlphaFoldDB" id="A0A7C2P0Z1"/>
<proteinExistence type="predicted"/>
<feature type="chain" id="PRO_5027564814" description="Peptidase S9 prolyl oligopeptidase catalytic domain-containing protein" evidence="2">
    <location>
        <begin position="21"/>
        <end position="651"/>
    </location>
</feature>
<keyword evidence="1 2" id="KW-0732">Signal</keyword>
<dbReference type="PANTHER" id="PTHR43037:SF1">
    <property type="entry name" value="BLL1128 PROTEIN"/>
    <property type="match status" value="1"/>
</dbReference>
<dbReference type="EMBL" id="DSOK01000316">
    <property type="protein sequence ID" value="HEN16054.1"/>
    <property type="molecule type" value="Genomic_DNA"/>
</dbReference>
<dbReference type="InterPro" id="IPR029058">
    <property type="entry name" value="AB_hydrolase_fold"/>
</dbReference>
<dbReference type="InterPro" id="IPR050955">
    <property type="entry name" value="Plant_Biomass_Hydrol_Est"/>
</dbReference>
<comment type="caution">
    <text evidence="3">The sequence shown here is derived from an EMBL/GenBank/DDBJ whole genome shotgun (WGS) entry which is preliminary data.</text>
</comment>
<dbReference type="Pfam" id="PF00756">
    <property type="entry name" value="Esterase"/>
    <property type="match status" value="1"/>
</dbReference>
<organism evidence="3">
    <name type="scientific">Schlesneria paludicola</name>
    <dbReference type="NCBI Taxonomy" id="360056"/>
    <lineage>
        <taxon>Bacteria</taxon>
        <taxon>Pseudomonadati</taxon>
        <taxon>Planctomycetota</taxon>
        <taxon>Planctomycetia</taxon>
        <taxon>Planctomycetales</taxon>
        <taxon>Planctomycetaceae</taxon>
        <taxon>Schlesneria</taxon>
    </lineage>
</organism>
<dbReference type="InterPro" id="IPR000801">
    <property type="entry name" value="Esterase-like"/>
</dbReference>
<name>A0A7C2P0Z1_9PLAN</name>
<dbReference type="Gene3D" id="3.40.50.1820">
    <property type="entry name" value="alpha/beta hydrolase"/>
    <property type="match status" value="1"/>
</dbReference>
<gene>
    <name evidence="3" type="ORF">ENQ76_11380</name>
</gene>
<evidence type="ECO:0000256" key="2">
    <source>
        <dbReference type="SAM" id="SignalP"/>
    </source>
</evidence>
<feature type="signal peptide" evidence="2">
    <location>
        <begin position="1"/>
        <end position="20"/>
    </location>
</feature>
<protein>
    <recommendedName>
        <fullName evidence="4">Peptidase S9 prolyl oligopeptidase catalytic domain-containing protein</fullName>
    </recommendedName>
</protein>
<sequence length="651" mass="72276">MLRTLTLMGLLTMAPGLVSAAETVDDATRAAWSKSLDGLRRQIDGLRSKASDDPRVADAAVCAKAAEWIIRHDEFYKPDYVKWTGETIGLGEDRAKQLAAGQAPWIGRAGMTTVLGYVSDLDGSVQPYAVTLPKGFDPAGSKRWPLHLVLHGRGATLNEVSFIHQHEGKPLKNDNDIEWIQLDVFGRTNNAYRWAGEVDVFEALAATKQRFPIDDRRITLWGFSMGGAGAWHLGLHYPDKWSSAGAGAGFVDTIKYQNIQEPLSPLHQKLIRIYDAVDYALNAANVPIIGYGGELDKQLAAAQTMHARGKELGVEIPLLVGPQTEHKFHPDSLKEFMAFHAAATKTGRKPFPGPQEIRFTTSTLKYNRCEWLTIESQDIPYEPSVVEARVDRPADTVRITTKNVALLSVARDIAEWVAIDGGAPLPLLSAAGGLLPEVYYEQTDNGWAVLDYRASREYANNPAATKRHNLQGPIDDAFLRPFVCVRGTGTPWSAPQADWSRWTLDRFAREYDKWLRAELPVTNDTQVTDELIESKNLILFGDPGSNAVLARVVDKLPIRWTASAIEVNGKSYPTDGHAVPLVFPNPLNPHRYVVVNSGHTFHEAEFKASNAQLYPRLGDMAVIAFRRDDQQGYAESVLWSDVFDSQWQFPR</sequence>
<accession>A0A7C2P0Z1</accession>